<dbReference type="Proteomes" id="UP000054166">
    <property type="component" value="Unassembled WGS sequence"/>
</dbReference>
<dbReference type="AlphaFoldDB" id="A0A0C3B5J8"/>
<evidence type="ECO:0000313" key="1">
    <source>
        <dbReference type="EMBL" id="KIM72562.1"/>
    </source>
</evidence>
<gene>
    <name evidence="1" type="ORF">PILCRDRAFT_16029</name>
</gene>
<accession>A0A0C3B5J8</accession>
<reference evidence="2" key="2">
    <citation type="submission" date="2015-01" db="EMBL/GenBank/DDBJ databases">
        <title>Evolutionary Origins and Diversification of the Mycorrhizal Mutualists.</title>
        <authorList>
            <consortium name="DOE Joint Genome Institute"/>
            <consortium name="Mycorrhizal Genomics Consortium"/>
            <person name="Kohler A."/>
            <person name="Kuo A."/>
            <person name="Nagy L.G."/>
            <person name="Floudas D."/>
            <person name="Copeland A."/>
            <person name="Barry K.W."/>
            <person name="Cichocki N."/>
            <person name="Veneault-Fourrey C."/>
            <person name="LaButti K."/>
            <person name="Lindquist E.A."/>
            <person name="Lipzen A."/>
            <person name="Lundell T."/>
            <person name="Morin E."/>
            <person name="Murat C."/>
            <person name="Riley R."/>
            <person name="Ohm R."/>
            <person name="Sun H."/>
            <person name="Tunlid A."/>
            <person name="Henrissat B."/>
            <person name="Grigoriev I.V."/>
            <person name="Hibbett D.S."/>
            <person name="Martin F."/>
        </authorList>
    </citation>
    <scope>NUCLEOTIDE SEQUENCE [LARGE SCALE GENOMIC DNA]</scope>
    <source>
        <strain evidence="2">F 1598</strain>
    </source>
</reference>
<name>A0A0C3B5J8_PILCF</name>
<dbReference type="EMBL" id="KN833122">
    <property type="protein sequence ID" value="KIM72562.1"/>
    <property type="molecule type" value="Genomic_DNA"/>
</dbReference>
<dbReference type="HOGENOM" id="CLU_2832094_0_0_1"/>
<dbReference type="InParanoid" id="A0A0C3B5J8"/>
<reference evidence="1 2" key="1">
    <citation type="submission" date="2014-04" db="EMBL/GenBank/DDBJ databases">
        <authorList>
            <consortium name="DOE Joint Genome Institute"/>
            <person name="Kuo A."/>
            <person name="Tarkka M."/>
            <person name="Buscot F."/>
            <person name="Kohler A."/>
            <person name="Nagy L.G."/>
            <person name="Floudas D."/>
            <person name="Copeland A."/>
            <person name="Barry K.W."/>
            <person name="Cichocki N."/>
            <person name="Veneault-Fourrey C."/>
            <person name="LaButti K."/>
            <person name="Lindquist E.A."/>
            <person name="Lipzen A."/>
            <person name="Lundell T."/>
            <person name="Morin E."/>
            <person name="Murat C."/>
            <person name="Sun H."/>
            <person name="Tunlid A."/>
            <person name="Henrissat B."/>
            <person name="Grigoriev I.V."/>
            <person name="Hibbett D.S."/>
            <person name="Martin F."/>
            <person name="Nordberg H.P."/>
            <person name="Cantor M.N."/>
            <person name="Hua S.X."/>
        </authorList>
    </citation>
    <scope>NUCLEOTIDE SEQUENCE [LARGE SCALE GENOMIC DNA]</scope>
    <source>
        <strain evidence="1 2">F 1598</strain>
    </source>
</reference>
<keyword evidence="2" id="KW-1185">Reference proteome</keyword>
<organism evidence="1 2">
    <name type="scientific">Piloderma croceum (strain F 1598)</name>
    <dbReference type="NCBI Taxonomy" id="765440"/>
    <lineage>
        <taxon>Eukaryota</taxon>
        <taxon>Fungi</taxon>
        <taxon>Dikarya</taxon>
        <taxon>Basidiomycota</taxon>
        <taxon>Agaricomycotina</taxon>
        <taxon>Agaricomycetes</taxon>
        <taxon>Agaricomycetidae</taxon>
        <taxon>Atheliales</taxon>
        <taxon>Atheliaceae</taxon>
        <taxon>Piloderma</taxon>
    </lineage>
</organism>
<proteinExistence type="predicted"/>
<evidence type="ECO:0000313" key="2">
    <source>
        <dbReference type="Proteomes" id="UP000054166"/>
    </source>
</evidence>
<protein>
    <submittedName>
        <fullName evidence="1">Uncharacterized protein</fullName>
    </submittedName>
</protein>
<sequence length="66" mass="7770">MAWVHSVQWKFLVYYADDTNYKISIQKLFSRSEMQNSDLRMALALLKLCSTHSTLVVPRFQEDPAF</sequence>